<dbReference type="InterPro" id="IPR046533">
    <property type="entry name" value="DUF6598"/>
</dbReference>
<organism evidence="2 3">
    <name type="scientific">Paspalum notatum var. saurae</name>
    <dbReference type="NCBI Taxonomy" id="547442"/>
    <lineage>
        <taxon>Eukaryota</taxon>
        <taxon>Viridiplantae</taxon>
        <taxon>Streptophyta</taxon>
        <taxon>Embryophyta</taxon>
        <taxon>Tracheophyta</taxon>
        <taxon>Spermatophyta</taxon>
        <taxon>Magnoliopsida</taxon>
        <taxon>Liliopsida</taxon>
        <taxon>Poales</taxon>
        <taxon>Poaceae</taxon>
        <taxon>PACMAD clade</taxon>
        <taxon>Panicoideae</taxon>
        <taxon>Andropogonodae</taxon>
        <taxon>Paspaleae</taxon>
        <taxon>Paspalinae</taxon>
        <taxon>Paspalum</taxon>
    </lineage>
</organism>
<dbReference type="PANTHER" id="PTHR33065">
    <property type="entry name" value="OS07G0486400 PROTEIN"/>
    <property type="match status" value="1"/>
</dbReference>
<dbReference type="EMBL" id="CP144749">
    <property type="protein sequence ID" value="WVZ77890.1"/>
    <property type="molecule type" value="Genomic_DNA"/>
</dbReference>
<reference evidence="2 3" key="1">
    <citation type="submission" date="2024-02" db="EMBL/GenBank/DDBJ databases">
        <title>High-quality chromosome-scale genome assembly of Pensacola bahiagrass (Paspalum notatum Flugge var. saurae).</title>
        <authorList>
            <person name="Vega J.M."/>
            <person name="Podio M."/>
            <person name="Orjuela J."/>
            <person name="Siena L.A."/>
            <person name="Pessino S.C."/>
            <person name="Combes M.C."/>
            <person name="Mariac C."/>
            <person name="Albertini E."/>
            <person name="Pupilli F."/>
            <person name="Ortiz J.P.A."/>
            <person name="Leblanc O."/>
        </authorList>
    </citation>
    <scope>NUCLEOTIDE SEQUENCE [LARGE SCALE GENOMIC DNA]</scope>
    <source>
        <strain evidence="2">R1</strain>
        <tissue evidence="2">Leaf</tissue>
    </source>
</reference>
<evidence type="ECO:0000313" key="2">
    <source>
        <dbReference type="EMBL" id="WVZ77890.1"/>
    </source>
</evidence>
<evidence type="ECO:0000313" key="3">
    <source>
        <dbReference type="Proteomes" id="UP001341281"/>
    </source>
</evidence>
<feature type="domain" description="DUF6598" evidence="1">
    <location>
        <begin position="211"/>
        <end position="437"/>
    </location>
</feature>
<evidence type="ECO:0000259" key="1">
    <source>
        <dbReference type="Pfam" id="PF20241"/>
    </source>
</evidence>
<dbReference type="Pfam" id="PF20241">
    <property type="entry name" value="DUF6598"/>
    <property type="match status" value="1"/>
</dbReference>
<gene>
    <name evidence="2" type="ORF">U9M48_025691</name>
</gene>
<protein>
    <recommendedName>
        <fullName evidence="1">DUF6598 domain-containing protein</fullName>
    </recommendedName>
</protein>
<dbReference type="PANTHER" id="PTHR33065:SF176">
    <property type="entry name" value="DUF6598 DOMAIN-CONTAINING PROTEIN"/>
    <property type="match status" value="1"/>
</dbReference>
<accession>A0AAQ3WXZ3</accession>
<sequence>MQVLSRSFLRLLRSSPNVTTPPAPLCRLSYHLSASPALPRRQVFPPMAAPNSPVRHVCRSPHGYRNMASGVGVKSEELGKPDGRLQLNYGDGSPAAHGDENDAFRATAEVIDGECDTVEEILDNSDSDDDMMYRIGEVDLAVDGVYPLYRLPGSRHRDGSVYKYRSAGCWRSEFHIADRSETRLEAMKLSDPSNCILLADGSCMKHQPCPMLQFFSLKLAKHHVDSGPVELYGYIAVRDELEPLLNYVINFSRDDPIVVEQGSVINMAGPKRGIELFGTVLIEYDMRIKTGKQGEDDLQLIDGVSLVDKHIPEHHVFRGRILGKRGAIDIAVSHIDYAVEANIEVLISEVYSSFNLYLGCFTSGLHEEIQLFDGIIGKPCGLKRSVVAVRWGFSVDLKFRVCSESSISADHRCSFVTNPHGCVGQEIKTDLALISVKVTWSTLP</sequence>
<proteinExistence type="predicted"/>
<dbReference type="Proteomes" id="UP001341281">
    <property type="component" value="Chromosome 05"/>
</dbReference>
<name>A0AAQ3WXZ3_PASNO</name>
<dbReference type="AlphaFoldDB" id="A0AAQ3WXZ3"/>
<keyword evidence="3" id="KW-1185">Reference proteome</keyword>